<dbReference type="RefSeq" id="WP_229747107.1">
    <property type="nucleotide sequence ID" value="NZ_BMDO01000005.1"/>
</dbReference>
<evidence type="ECO:0000256" key="3">
    <source>
        <dbReference type="ARBA" id="ARBA00023235"/>
    </source>
</evidence>
<dbReference type="Gene3D" id="3.30.70.660">
    <property type="entry name" value="Pseudouridine synthase I, catalytic domain, C-terminal subdomain"/>
    <property type="match status" value="1"/>
</dbReference>
<dbReference type="EMBL" id="BMDO01000005">
    <property type="protein sequence ID" value="GGI51038.1"/>
    <property type="molecule type" value="Genomic_DNA"/>
</dbReference>
<organism evidence="9 10">
    <name type="scientific">Mucilaginibacter galii</name>
    <dbReference type="NCBI Taxonomy" id="2005073"/>
    <lineage>
        <taxon>Bacteria</taxon>
        <taxon>Pseudomonadati</taxon>
        <taxon>Bacteroidota</taxon>
        <taxon>Sphingobacteriia</taxon>
        <taxon>Sphingobacteriales</taxon>
        <taxon>Sphingobacteriaceae</taxon>
        <taxon>Mucilaginibacter</taxon>
    </lineage>
</organism>
<gene>
    <name evidence="4 9" type="primary">truA</name>
    <name evidence="9" type="ORF">GCM10011425_22500</name>
</gene>
<feature type="active site" description="Nucleophile" evidence="4 5">
    <location>
        <position position="60"/>
    </location>
</feature>
<name>A0A917J8N2_9SPHI</name>
<comment type="caution">
    <text evidence="4">Lacks conserved residue(s) required for the propagation of feature annotation.</text>
</comment>
<dbReference type="NCBIfam" id="TIGR00071">
    <property type="entry name" value="hisT_truA"/>
    <property type="match status" value="1"/>
</dbReference>
<dbReference type="PANTHER" id="PTHR11142:SF0">
    <property type="entry name" value="TRNA PSEUDOURIDINE SYNTHASE-LIKE 1"/>
    <property type="match status" value="1"/>
</dbReference>
<comment type="catalytic activity">
    <reaction evidence="4 7">
        <text>uridine(38/39/40) in tRNA = pseudouridine(38/39/40) in tRNA</text>
        <dbReference type="Rhea" id="RHEA:22376"/>
        <dbReference type="Rhea" id="RHEA-COMP:10085"/>
        <dbReference type="Rhea" id="RHEA-COMP:10087"/>
        <dbReference type="ChEBI" id="CHEBI:65314"/>
        <dbReference type="ChEBI" id="CHEBI:65315"/>
        <dbReference type="EC" id="5.4.99.12"/>
    </reaction>
</comment>
<dbReference type="InterPro" id="IPR020103">
    <property type="entry name" value="PsdUridine_synth_cat_dom_sf"/>
</dbReference>
<comment type="subunit">
    <text evidence="4">Homodimer.</text>
</comment>
<sequence length="277" mass="31746">MKPLNPINPLRYFFHIAYMGTHYNGWQKNPDAHSVQAVLEKALSQILKTPTYIVGCGRTDAHVHASQFFFHMDAEEGWDYDLLFRLNKLLPDDIAVFDIIPMPGLPHARFDAIQRSYNYFIHPYKDPFLNKVSTQYAIKDWDVEQMQRAASLLLRYNDYHAFCATPDKNEHTICNISAATIFTDNTGDKLRFYISANRFLGKMVRTLMGKLIDIGTGKLSVDAFEQHLINPLLPQEIKPAYPQGLHLSKITYPYLDLAPKSIFSQMLLGEASAWKSV</sequence>
<dbReference type="HAMAP" id="MF_00171">
    <property type="entry name" value="TruA"/>
    <property type="match status" value="1"/>
</dbReference>
<dbReference type="InterPro" id="IPR020095">
    <property type="entry name" value="PsdUridine_synth_TruA_C"/>
</dbReference>
<evidence type="ECO:0000256" key="2">
    <source>
        <dbReference type="ARBA" id="ARBA00022694"/>
    </source>
</evidence>
<evidence type="ECO:0000256" key="6">
    <source>
        <dbReference type="PIRSR" id="PIRSR001430-2"/>
    </source>
</evidence>
<evidence type="ECO:0000256" key="4">
    <source>
        <dbReference type="HAMAP-Rule" id="MF_00171"/>
    </source>
</evidence>
<dbReference type="InterPro" id="IPR020094">
    <property type="entry name" value="TruA/RsuA/RluB/E/F_N"/>
</dbReference>
<dbReference type="GO" id="GO:0160147">
    <property type="term" value="F:tRNA pseudouridine(38-40) synthase activity"/>
    <property type="evidence" value="ECO:0007669"/>
    <property type="project" value="UniProtKB-EC"/>
</dbReference>
<feature type="binding site" evidence="4 6">
    <location>
        <position position="117"/>
    </location>
    <ligand>
        <name>substrate</name>
    </ligand>
</feature>
<comment type="function">
    <text evidence="4">Formation of pseudouridine at positions 38, 39 and 40 in the anticodon stem and loop of transfer RNAs.</text>
</comment>
<dbReference type="GO" id="GO:0003723">
    <property type="term" value="F:RNA binding"/>
    <property type="evidence" value="ECO:0007669"/>
    <property type="project" value="InterPro"/>
</dbReference>
<dbReference type="SUPFAM" id="SSF55120">
    <property type="entry name" value="Pseudouridine synthase"/>
    <property type="match status" value="1"/>
</dbReference>
<proteinExistence type="inferred from homology"/>
<evidence type="ECO:0000256" key="1">
    <source>
        <dbReference type="ARBA" id="ARBA00009375"/>
    </source>
</evidence>
<evidence type="ECO:0000256" key="5">
    <source>
        <dbReference type="PIRSR" id="PIRSR001430-1"/>
    </source>
</evidence>
<evidence type="ECO:0000313" key="10">
    <source>
        <dbReference type="Proteomes" id="UP000662074"/>
    </source>
</evidence>
<reference evidence="9" key="2">
    <citation type="submission" date="2020-09" db="EMBL/GenBank/DDBJ databases">
        <authorList>
            <person name="Sun Q."/>
            <person name="Sedlacek I."/>
        </authorList>
    </citation>
    <scope>NUCLEOTIDE SEQUENCE</scope>
    <source>
        <strain evidence="9">CCM 8711</strain>
    </source>
</reference>
<dbReference type="Gene3D" id="3.30.70.580">
    <property type="entry name" value="Pseudouridine synthase I, catalytic domain, N-terminal subdomain"/>
    <property type="match status" value="1"/>
</dbReference>
<dbReference type="InterPro" id="IPR001406">
    <property type="entry name" value="PsdUridine_synth_TruA"/>
</dbReference>
<feature type="domain" description="Pseudouridine synthase I TruA alpha/beta" evidence="8">
    <location>
        <begin position="156"/>
        <end position="253"/>
    </location>
</feature>
<dbReference type="PANTHER" id="PTHR11142">
    <property type="entry name" value="PSEUDOURIDYLATE SYNTHASE"/>
    <property type="match status" value="1"/>
</dbReference>
<dbReference type="Proteomes" id="UP000662074">
    <property type="component" value="Unassembled WGS sequence"/>
</dbReference>
<evidence type="ECO:0000259" key="8">
    <source>
        <dbReference type="Pfam" id="PF01416"/>
    </source>
</evidence>
<dbReference type="InterPro" id="IPR020097">
    <property type="entry name" value="PsdUridine_synth_TruA_a/b_dom"/>
</dbReference>
<comment type="similarity">
    <text evidence="1 4 7">Belongs to the tRNA pseudouridine synthase TruA family.</text>
</comment>
<comment type="caution">
    <text evidence="9">The sequence shown here is derived from an EMBL/GenBank/DDBJ whole genome shotgun (WGS) entry which is preliminary data.</text>
</comment>
<evidence type="ECO:0000256" key="7">
    <source>
        <dbReference type="RuleBase" id="RU003792"/>
    </source>
</evidence>
<evidence type="ECO:0000313" key="9">
    <source>
        <dbReference type="EMBL" id="GGI51038.1"/>
    </source>
</evidence>
<keyword evidence="3 4" id="KW-0413">Isomerase</keyword>
<dbReference type="GO" id="GO:0031119">
    <property type="term" value="P:tRNA pseudouridine synthesis"/>
    <property type="evidence" value="ECO:0007669"/>
    <property type="project" value="UniProtKB-UniRule"/>
</dbReference>
<accession>A0A917J8N2</accession>
<keyword evidence="2 4" id="KW-0819">tRNA processing</keyword>
<dbReference type="Pfam" id="PF01416">
    <property type="entry name" value="PseudoU_synth_1"/>
    <property type="match status" value="1"/>
</dbReference>
<dbReference type="EC" id="5.4.99.12" evidence="4"/>
<dbReference type="PIRSF" id="PIRSF001430">
    <property type="entry name" value="tRNA_psdUrid_synth"/>
    <property type="match status" value="1"/>
</dbReference>
<keyword evidence="10" id="KW-1185">Reference proteome</keyword>
<dbReference type="CDD" id="cd02570">
    <property type="entry name" value="PseudoU_synth_EcTruA"/>
    <property type="match status" value="1"/>
</dbReference>
<dbReference type="AlphaFoldDB" id="A0A917J8N2"/>
<reference evidence="9" key="1">
    <citation type="journal article" date="2014" name="Int. J. Syst. Evol. Microbiol.">
        <title>Complete genome sequence of Corynebacterium casei LMG S-19264T (=DSM 44701T), isolated from a smear-ripened cheese.</title>
        <authorList>
            <consortium name="US DOE Joint Genome Institute (JGI-PGF)"/>
            <person name="Walter F."/>
            <person name="Albersmeier A."/>
            <person name="Kalinowski J."/>
            <person name="Ruckert C."/>
        </authorList>
    </citation>
    <scope>NUCLEOTIDE SEQUENCE</scope>
    <source>
        <strain evidence="9">CCM 8711</strain>
    </source>
</reference>
<protein>
    <recommendedName>
        <fullName evidence="4">tRNA pseudouridine synthase A</fullName>
        <ecNumber evidence="4">5.4.99.12</ecNumber>
    </recommendedName>
    <alternativeName>
        <fullName evidence="4">tRNA pseudouridine(38-40) synthase</fullName>
    </alternativeName>
    <alternativeName>
        <fullName evidence="4">tRNA pseudouridylate synthase I</fullName>
    </alternativeName>
    <alternativeName>
        <fullName evidence="4">tRNA-uridine isomerase I</fullName>
    </alternativeName>
</protein>